<dbReference type="AlphaFoldDB" id="A0A0H5Q292"/>
<proteinExistence type="predicted"/>
<sequence length="210" mass="21629">MPPAHQRVSFTGILLQASGGGQEIFSFGFASDTSGSEQTLAEALAAVAGTQWGGGSSNVQGSYYAGLASVVVESIAADGKVTGSYRADVPSAPVSGLNTSMNLTVPCMAITLETGVQDSKGSKVRGRMYPPAQASQPFGSTVQLSAANDYRDGWKVFMQAMVAAGAVPAVASSTSAGLVHVTGITVDTVIDTQRRRKNHVTRQRTTVATL</sequence>
<evidence type="ECO:0000313" key="1">
    <source>
        <dbReference type="EMBL" id="CRY96141.1"/>
    </source>
</evidence>
<organism evidence="1">
    <name type="scientific">uncultured prokaryote</name>
    <dbReference type="NCBI Taxonomy" id="198431"/>
    <lineage>
        <taxon>unclassified sequences</taxon>
        <taxon>environmental samples</taxon>
    </lineage>
</organism>
<accession>A0A0H5Q292</accession>
<reference evidence="1" key="2">
    <citation type="submission" date="2015-07" db="EMBL/GenBank/DDBJ databases">
        <title>Plasmids, circular viruses and viroids from rat gut.</title>
        <authorList>
            <person name="Jorgensen T.J."/>
            <person name="Hansen M.A."/>
            <person name="Xu Z."/>
            <person name="Tabak M.A."/>
            <person name="Sorensen S.J."/>
            <person name="Hansen L.H."/>
        </authorList>
    </citation>
    <scope>NUCLEOTIDE SEQUENCE</scope>
    <source>
        <strain evidence="1">RGFK0943</strain>
    </source>
</reference>
<name>A0A0H5Q292_9ZZZZ</name>
<protein>
    <submittedName>
        <fullName evidence="1">Uncharacterized protein</fullName>
    </submittedName>
</protein>
<dbReference type="EMBL" id="LN853540">
    <property type="protein sequence ID" value="CRY96141.1"/>
    <property type="molecule type" value="Genomic_DNA"/>
</dbReference>
<reference evidence="1" key="1">
    <citation type="submission" date="2015-06" db="EMBL/GenBank/DDBJ databases">
        <authorList>
            <person name="Joergensen T."/>
        </authorList>
    </citation>
    <scope>NUCLEOTIDE SEQUENCE</scope>
    <source>
        <strain evidence="1">RGFK0943</strain>
    </source>
</reference>